<accession>A0A6H2A043</accession>
<sequence length="182" mass="19966">MSLTFNPGEVKTFQIQAESYKAYPRHWVGREYKPCSGAGCALCAAGVTIRNDFMMPIVIGGVSDVFIFSLGIAQQFDALTQQGLMLLGLLVKVSRSPERTNTRYQVALAAPAQPALPPASAPGAVPVVQPIDQPLPVTEVIGEISRLRASDWAKLMGRLLTRRDFMDIIASEFQAMKDERLW</sequence>
<protein>
    <submittedName>
        <fullName evidence="1">Uncharacterized protein</fullName>
    </submittedName>
</protein>
<proteinExistence type="predicted"/>
<name>A0A6H2A043_9ZZZZ</name>
<organism evidence="1">
    <name type="scientific">viral metagenome</name>
    <dbReference type="NCBI Taxonomy" id="1070528"/>
    <lineage>
        <taxon>unclassified sequences</taxon>
        <taxon>metagenomes</taxon>
        <taxon>organismal metagenomes</taxon>
    </lineage>
</organism>
<evidence type="ECO:0000313" key="1">
    <source>
        <dbReference type="EMBL" id="QJA53556.1"/>
    </source>
</evidence>
<reference evidence="1" key="1">
    <citation type="submission" date="2020-03" db="EMBL/GenBank/DDBJ databases">
        <title>The deep terrestrial virosphere.</title>
        <authorList>
            <person name="Holmfeldt K."/>
            <person name="Nilsson E."/>
            <person name="Simone D."/>
            <person name="Lopez-Fernandez M."/>
            <person name="Wu X."/>
            <person name="de Brujin I."/>
            <person name="Lundin D."/>
            <person name="Andersson A."/>
            <person name="Bertilsson S."/>
            <person name="Dopson M."/>
        </authorList>
    </citation>
    <scope>NUCLEOTIDE SEQUENCE</scope>
    <source>
        <strain evidence="1">TM448A03703</strain>
    </source>
</reference>
<dbReference type="AlphaFoldDB" id="A0A6H2A043"/>
<dbReference type="EMBL" id="MT144431">
    <property type="protein sequence ID" value="QJA53556.1"/>
    <property type="molecule type" value="Genomic_DNA"/>
</dbReference>
<gene>
    <name evidence="1" type="ORF">TM448A03703_0005</name>
</gene>